<comment type="caution">
    <text evidence="2">The sequence shown here is derived from an EMBL/GenBank/DDBJ whole genome shotgun (WGS) entry which is preliminary data.</text>
</comment>
<dbReference type="PANTHER" id="PTHR43267:SF1">
    <property type="entry name" value="TRNA THREONYLCARBAMOYLADENOSINE DEHYDRATASE"/>
    <property type="match status" value="1"/>
</dbReference>
<dbReference type="RefSeq" id="WP_413781297.1">
    <property type="nucleotide sequence ID" value="NZ_JAUOZS010000001.1"/>
</dbReference>
<feature type="domain" description="THIF-type NAD/FAD binding fold" evidence="1">
    <location>
        <begin position="7"/>
        <end position="256"/>
    </location>
</feature>
<dbReference type="InterPro" id="IPR035985">
    <property type="entry name" value="Ubiquitin-activating_enz"/>
</dbReference>
<evidence type="ECO:0000313" key="2">
    <source>
        <dbReference type="EMBL" id="MDT8902825.1"/>
    </source>
</evidence>
<keyword evidence="2" id="KW-0548">Nucleotidyltransferase</keyword>
<dbReference type="PANTHER" id="PTHR43267">
    <property type="entry name" value="TRNA THREONYLCARBAMOYLADENOSINE DEHYDRATASE"/>
    <property type="match status" value="1"/>
</dbReference>
<organism evidence="2 3">
    <name type="scientific">Anaeroselena agilis</name>
    <dbReference type="NCBI Taxonomy" id="3063788"/>
    <lineage>
        <taxon>Bacteria</taxon>
        <taxon>Bacillati</taxon>
        <taxon>Bacillota</taxon>
        <taxon>Negativicutes</taxon>
        <taxon>Acetonemataceae</taxon>
        <taxon>Anaeroselena</taxon>
    </lineage>
</organism>
<dbReference type="InterPro" id="IPR045886">
    <property type="entry name" value="ThiF/MoeB/HesA"/>
</dbReference>
<sequence>MDYWQVYQRNIGLFTREQQQKLRDAKVFVAGAGGVGGIEAATLARFGIGELVIMDPGVFDEPDMNRQFAAMASTLGENKARATARLLRDINPFLKVEALESAPSDDAELAAHMAGSAVVIDAIDYAGFDYKARFARIARAMGVLNFTAPIPGFGTLMAVFDPGGMTLEEFYGAPADPALWPAFRIPMDRIQGETRYAHLVRSFLGGERNYLTTCAGAAALNGGLVATEIALVIAGLRRSEELAVAPRVTYVDILSRVFEVYTAAVADGRGHPAAGL</sequence>
<dbReference type="GO" id="GO:0016779">
    <property type="term" value="F:nucleotidyltransferase activity"/>
    <property type="evidence" value="ECO:0007669"/>
    <property type="project" value="UniProtKB-KW"/>
</dbReference>
<dbReference type="Pfam" id="PF00899">
    <property type="entry name" value="ThiF"/>
    <property type="match status" value="1"/>
</dbReference>
<keyword evidence="2" id="KW-0808">Transferase</keyword>
<keyword evidence="3" id="KW-1185">Reference proteome</keyword>
<dbReference type="Gene3D" id="3.40.50.720">
    <property type="entry name" value="NAD(P)-binding Rossmann-like Domain"/>
    <property type="match status" value="1"/>
</dbReference>
<dbReference type="SUPFAM" id="SSF69572">
    <property type="entry name" value="Activating enzymes of the ubiquitin-like proteins"/>
    <property type="match status" value="1"/>
</dbReference>
<reference evidence="2 3" key="1">
    <citation type="submission" date="2023-07" db="EMBL/GenBank/DDBJ databases">
        <title>The novel representative of Negativicutes class, Anaeroselena agilis gen. nov. sp. nov.</title>
        <authorList>
            <person name="Prokofeva M.I."/>
            <person name="Elcheninov A.G."/>
            <person name="Klyukina A."/>
            <person name="Kublanov I.V."/>
            <person name="Frolov E.N."/>
            <person name="Podosokorskaya O.A."/>
        </authorList>
    </citation>
    <scope>NUCLEOTIDE SEQUENCE [LARGE SCALE GENOMIC DNA]</scope>
    <source>
        <strain evidence="2 3">4137-cl</strain>
    </source>
</reference>
<evidence type="ECO:0000313" key="3">
    <source>
        <dbReference type="Proteomes" id="UP001254848"/>
    </source>
</evidence>
<dbReference type="InterPro" id="IPR000594">
    <property type="entry name" value="ThiF_NAD_FAD-bd"/>
</dbReference>
<protein>
    <submittedName>
        <fullName evidence="2">ThiF family adenylyltransferase</fullName>
    </submittedName>
</protein>
<dbReference type="EMBL" id="JAUOZS010000001">
    <property type="protein sequence ID" value="MDT8902825.1"/>
    <property type="molecule type" value="Genomic_DNA"/>
</dbReference>
<name>A0ABU3P1B8_9FIRM</name>
<gene>
    <name evidence="2" type="ORF">Q4T40_16410</name>
</gene>
<dbReference type="Proteomes" id="UP001254848">
    <property type="component" value="Unassembled WGS sequence"/>
</dbReference>
<proteinExistence type="predicted"/>
<evidence type="ECO:0000259" key="1">
    <source>
        <dbReference type="Pfam" id="PF00899"/>
    </source>
</evidence>
<accession>A0ABU3P1B8</accession>